<evidence type="ECO:0000313" key="4">
    <source>
        <dbReference type="EMBL" id="KAK1378547.1"/>
    </source>
</evidence>
<dbReference type="GO" id="GO:0009959">
    <property type="term" value="P:negative gravitropism"/>
    <property type="evidence" value="ECO:0007669"/>
    <property type="project" value="InterPro"/>
</dbReference>
<dbReference type="InterPro" id="IPR040225">
    <property type="entry name" value="GIL1-like"/>
</dbReference>
<reference evidence="4" key="2">
    <citation type="submission" date="2023-05" db="EMBL/GenBank/DDBJ databases">
        <authorList>
            <person name="Schelkunov M.I."/>
        </authorList>
    </citation>
    <scope>NUCLEOTIDE SEQUENCE</scope>
    <source>
        <strain evidence="4">Hsosn_3</strain>
        <tissue evidence="4">Leaf</tissue>
    </source>
</reference>
<dbReference type="Proteomes" id="UP001237642">
    <property type="component" value="Unassembled WGS sequence"/>
</dbReference>
<comment type="caution">
    <text evidence="4">The sequence shown here is derived from an EMBL/GenBank/DDBJ whole genome shotgun (WGS) entry which is preliminary data.</text>
</comment>
<accession>A0AAD8I3Q7</accession>
<dbReference type="Pfam" id="PF04859">
    <property type="entry name" value="DUF641"/>
    <property type="match status" value="1"/>
</dbReference>
<dbReference type="EMBL" id="JAUIZM010000006">
    <property type="protein sequence ID" value="KAK1378547.1"/>
    <property type="molecule type" value="Genomic_DNA"/>
</dbReference>
<keyword evidence="5" id="KW-1185">Reference proteome</keyword>
<protein>
    <submittedName>
        <fullName evidence="4">DUF641 domain-containing protein</fullName>
    </submittedName>
</protein>
<proteinExistence type="predicted"/>
<dbReference type="GO" id="GO:0009639">
    <property type="term" value="P:response to red or far red light"/>
    <property type="evidence" value="ECO:0007669"/>
    <property type="project" value="InterPro"/>
</dbReference>
<evidence type="ECO:0000313" key="5">
    <source>
        <dbReference type="Proteomes" id="UP001237642"/>
    </source>
</evidence>
<reference evidence="4" key="1">
    <citation type="submission" date="2023-02" db="EMBL/GenBank/DDBJ databases">
        <title>Genome of toxic invasive species Heracleum sosnowskyi carries increased number of genes despite the absence of recent whole-genome duplications.</title>
        <authorList>
            <person name="Schelkunov M."/>
            <person name="Shtratnikova V."/>
            <person name="Makarenko M."/>
            <person name="Klepikova A."/>
            <person name="Omelchenko D."/>
            <person name="Novikova G."/>
            <person name="Obukhova E."/>
            <person name="Bogdanov V."/>
            <person name="Penin A."/>
            <person name="Logacheva M."/>
        </authorList>
    </citation>
    <scope>NUCLEOTIDE SEQUENCE</scope>
    <source>
        <strain evidence="4">Hsosn_3</strain>
        <tissue evidence="4">Leaf</tissue>
    </source>
</reference>
<evidence type="ECO:0000259" key="2">
    <source>
        <dbReference type="Pfam" id="PF04859"/>
    </source>
</evidence>
<gene>
    <name evidence="4" type="ORF">POM88_025291</name>
</gene>
<evidence type="ECO:0000256" key="1">
    <source>
        <dbReference type="SAM" id="Coils"/>
    </source>
</evidence>
<organism evidence="4 5">
    <name type="scientific">Heracleum sosnowskyi</name>
    <dbReference type="NCBI Taxonomy" id="360622"/>
    <lineage>
        <taxon>Eukaryota</taxon>
        <taxon>Viridiplantae</taxon>
        <taxon>Streptophyta</taxon>
        <taxon>Embryophyta</taxon>
        <taxon>Tracheophyta</taxon>
        <taxon>Spermatophyta</taxon>
        <taxon>Magnoliopsida</taxon>
        <taxon>eudicotyledons</taxon>
        <taxon>Gunneridae</taxon>
        <taxon>Pentapetalae</taxon>
        <taxon>asterids</taxon>
        <taxon>campanulids</taxon>
        <taxon>Apiales</taxon>
        <taxon>Apiaceae</taxon>
        <taxon>Apioideae</taxon>
        <taxon>apioid superclade</taxon>
        <taxon>Tordylieae</taxon>
        <taxon>Tordyliinae</taxon>
        <taxon>Heracleum</taxon>
    </lineage>
</organism>
<feature type="domain" description="GIL1/IRKI C-terminal" evidence="3">
    <location>
        <begin position="381"/>
        <end position="431"/>
    </location>
</feature>
<sequence>MDSSKKPTTTSKFSKTFHKVTSFKLATKTLSGNGFCLLLPREKPENCDEFTKDETKSRDRAAMQAFVSKLFATISTIKASYAELQMAQFSNYNIEAIQSADQVVVDELRTLSDLKHTFLRKQIKSSPPHVTFLLTEIQEQHSLMKMYDITIKKLQAQIEAKETKFSALQQNLRETILINRSHARRLNSSGSFSILDNVTLSSSSNPRDFILVLHYAMKSVRDFVNVLVNQMENADWDIDIAVNAIQPNLQFPDKTHKFFVFESFVCQEMFKDFDTLVFALQNDHSIRYYIDQFTNLKSANATHFLNQYPNSSFGKFTRSKYLCLIHPKMEASFYGNLNQRKLVNSWGCPETTFFAAFAEMARRVWILHCLAFSVDQKVSFFNVGKNCRFSEVYMESVTSEALLCGIDGIAVAFPVVPGFMIGKTVVQSKVYLAQAKG</sequence>
<name>A0AAD8I3Q7_9APIA</name>
<keyword evidence="1" id="KW-0175">Coiled coil</keyword>
<dbReference type="InterPro" id="IPR056813">
    <property type="entry name" value="GIL1_IRKI_C"/>
</dbReference>
<dbReference type="InterPro" id="IPR006943">
    <property type="entry name" value="DUF641_pln"/>
</dbReference>
<evidence type="ECO:0000259" key="3">
    <source>
        <dbReference type="Pfam" id="PF24994"/>
    </source>
</evidence>
<dbReference type="Pfam" id="PF24994">
    <property type="entry name" value="GIL1_IRKI_C"/>
    <property type="match status" value="1"/>
</dbReference>
<feature type="coiled-coil region" evidence="1">
    <location>
        <begin position="144"/>
        <end position="171"/>
    </location>
</feature>
<dbReference type="AlphaFoldDB" id="A0AAD8I3Q7"/>
<feature type="domain" description="DUF641" evidence="2">
    <location>
        <begin position="60"/>
        <end position="183"/>
    </location>
</feature>
<dbReference type="PANTHER" id="PTHR31161">
    <property type="entry name" value="PROTEIN GRAVITROPIC IN THE LIGHT 1"/>
    <property type="match status" value="1"/>
</dbReference>